<dbReference type="SMART" id="SM01290">
    <property type="entry name" value="N-glycanase_N"/>
    <property type="match status" value="1"/>
</dbReference>
<accession>A0A4R1RHN2</accession>
<sequence length="394" mass="44805">MNIRLIFLFLILITNQKVVSQNTSKKIIFKNQIINFGKADPNQDPDVIRLQGGRVVLKKVTVPKFPKGTDVSIKLTLKSNGDRWDKSGSCFVVTDPNQISIIDVSKDEEKFPEASFMSEKHGGVLATEDYKPVVELLRFMTPFGVGFYSNEEGKHRKPVYIPKWENEVVWNQDISDLESIVTGTFYIGVWIDSWVKEGYIIDLSLSYSNRPRKTTQVIPLVNTISYVKGQGLPYFFADGPLDYTFELKKNLKNAKLHYITTGHGGHSGGDEFIKIKNSVYINNKLVLDTIPWRDDCASFRRFNPTSGVWLKKDSTAYMDRNTKTYQVKEIEERLASSDLSRSNWCPGSKVEPYVVDLGDLKSGNQTLKISIPATKAEKDKSNHWLVSAYITYED</sequence>
<name>A0A4R1RHN2_9FLAO</name>
<gene>
    <name evidence="3" type="ORF">EV196_105227</name>
</gene>
<dbReference type="SUPFAM" id="SSF49742">
    <property type="entry name" value="PHM/PNGase F"/>
    <property type="match status" value="1"/>
</dbReference>
<feature type="domain" description="Peptide-N-glycosidase F N-terminal" evidence="2">
    <location>
        <begin position="28"/>
        <end position="207"/>
    </location>
</feature>
<dbReference type="AlphaFoldDB" id="A0A4R1RHN2"/>
<comment type="caution">
    <text evidence="3">The sequence shown here is derived from an EMBL/GenBank/DDBJ whole genome shotgun (WGS) entry which is preliminary data.</text>
</comment>
<evidence type="ECO:0000313" key="4">
    <source>
        <dbReference type="Proteomes" id="UP000295455"/>
    </source>
</evidence>
<organism evidence="3 4">
    <name type="scientific">Mariniflexile fucanivorans</name>
    <dbReference type="NCBI Taxonomy" id="264023"/>
    <lineage>
        <taxon>Bacteria</taxon>
        <taxon>Pseudomonadati</taxon>
        <taxon>Bacteroidota</taxon>
        <taxon>Flavobacteriia</taxon>
        <taxon>Flavobacteriales</taxon>
        <taxon>Flavobacteriaceae</taxon>
        <taxon>Mariniflexile</taxon>
    </lineage>
</organism>
<dbReference type="Gene3D" id="2.60.120.230">
    <property type="match status" value="1"/>
</dbReference>
<dbReference type="InterPro" id="IPR015196">
    <property type="entry name" value="PngaseF_N"/>
</dbReference>
<keyword evidence="1" id="KW-1015">Disulfide bond</keyword>
<dbReference type="RefSeq" id="WP_132217975.1">
    <property type="nucleotide sequence ID" value="NZ_OX156936.1"/>
</dbReference>
<reference evidence="3 4" key="1">
    <citation type="submission" date="2019-03" db="EMBL/GenBank/DDBJ databases">
        <title>Genomic Encyclopedia of Type Strains, Phase IV (KMG-IV): sequencing the most valuable type-strain genomes for metagenomic binning, comparative biology and taxonomic classification.</title>
        <authorList>
            <person name="Goeker M."/>
        </authorList>
    </citation>
    <scope>NUCLEOTIDE SEQUENCE [LARGE SCALE GENOMIC DNA]</scope>
    <source>
        <strain evidence="3 4">DSM 18792</strain>
    </source>
</reference>
<dbReference type="InterPro" id="IPR043022">
    <property type="entry name" value="PngaseF_N_sf"/>
</dbReference>
<evidence type="ECO:0000256" key="1">
    <source>
        <dbReference type="ARBA" id="ARBA00023157"/>
    </source>
</evidence>
<proteinExistence type="predicted"/>
<evidence type="ECO:0000313" key="3">
    <source>
        <dbReference type="EMBL" id="TCL65564.1"/>
    </source>
</evidence>
<dbReference type="GO" id="GO:0016715">
    <property type="term" value="F:oxidoreductase activity, acting on paired donors, with incorporation or reduction of molecular oxygen, reduced ascorbate as one donor, and incorporation of one atom of oxygen"/>
    <property type="evidence" value="ECO:0007669"/>
    <property type="project" value="InterPro"/>
</dbReference>
<dbReference type="EMBL" id="SLUP01000005">
    <property type="protein sequence ID" value="TCL65564.1"/>
    <property type="molecule type" value="Genomic_DNA"/>
</dbReference>
<dbReference type="Proteomes" id="UP000295455">
    <property type="component" value="Unassembled WGS sequence"/>
</dbReference>
<dbReference type="OrthoDB" id="6281169at2"/>
<dbReference type="GO" id="GO:0016798">
    <property type="term" value="F:hydrolase activity, acting on glycosyl bonds"/>
    <property type="evidence" value="ECO:0007669"/>
    <property type="project" value="UniProtKB-KW"/>
</dbReference>
<dbReference type="Pfam" id="PF09112">
    <property type="entry name" value="N-glycanase_N"/>
    <property type="match status" value="1"/>
</dbReference>
<evidence type="ECO:0000259" key="2">
    <source>
        <dbReference type="SMART" id="SM01290"/>
    </source>
</evidence>
<protein>
    <submittedName>
        <fullName evidence="3">Peptide-N-glycosidase F-like protein</fullName>
    </submittedName>
</protein>
<keyword evidence="4" id="KW-1185">Reference proteome</keyword>
<dbReference type="Gene3D" id="2.60.120.1570">
    <property type="entry name" value="Peptide-N-glycosidase F, N-terminal domain"/>
    <property type="match status" value="1"/>
</dbReference>
<dbReference type="InterPro" id="IPR015197">
    <property type="entry name" value="PngaseF_C"/>
</dbReference>
<dbReference type="Pfam" id="PF09113">
    <property type="entry name" value="N-glycanase_C"/>
    <property type="match status" value="1"/>
</dbReference>
<dbReference type="InterPro" id="IPR008977">
    <property type="entry name" value="PHM/PNGase_F_dom_sf"/>
</dbReference>
<dbReference type="InterPro" id="IPR014784">
    <property type="entry name" value="Cu2_ascorb_mOase-like_C"/>
</dbReference>
<keyword evidence="3" id="KW-0378">Hydrolase</keyword>
<keyword evidence="3" id="KW-0326">Glycosidase</keyword>